<dbReference type="RefSeq" id="WP_158765134.1">
    <property type="nucleotide sequence ID" value="NZ_CP047045.1"/>
</dbReference>
<evidence type="ECO:0000256" key="4">
    <source>
        <dbReference type="ARBA" id="ARBA00022723"/>
    </source>
</evidence>
<evidence type="ECO:0000256" key="3">
    <source>
        <dbReference type="ARBA" id="ARBA00022679"/>
    </source>
</evidence>
<gene>
    <name evidence="11" type="primary">yfiH</name>
    <name evidence="11" type="ORF">DSM104635_00990</name>
</gene>
<evidence type="ECO:0000256" key="7">
    <source>
        <dbReference type="ARBA" id="ARBA00047989"/>
    </source>
</evidence>
<dbReference type="InterPro" id="IPR038371">
    <property type="entry name" value="Cu_polyphenol_OxRdtase_sf"/>
</dbReference>
<comment type="catalytic activity">
    <reaction evidence="7">
        <text>adenosine + H2O + H(+) = inosine + NH4(+)</text>
        <dbReference type="Rhea" id="RHEA:24408"/>
        <dbReference type="ChEBI" id="CHEBI:15377"/>
        <dbReference type="ChEBI" id="CHEBI:15378"/>
        <dbReference type="ChEBI" id="CHEBI:16335"/>
        <dbReference type="ChEBI" id="CHEBI:17596"/>
        <dbReference type="ChEBI" id="CHEBI:28938"/>
        <dbReference type="EC" id="3.5.4.4"/>
    </reaction>
    <physiologicalReaction direction="left-to-right" evidence="7">
        <dbReference type="Rhea" id="RHEA:24409"/>
    </physiologicalReaction>
</comment>
<evidence type="ECO:0000256" key="1">
    <source>
        <dbReference type="ARBA" id="ARBA00000553"/>
    </source>
</evidence>
<dbReference type="Gene3D" id="3.60.140.10">
    <property type="entry name" value="CNF1/YfiH-like putative cysteine hydrolases"/>
    <property type="match status" value="1"/>
</dbReference>
<dbReference type="NCBIfam" id="TIGR00726">
    <property type="entry name" value="peptidoglycan editing factor PgeF"/>
    <property type="match status" value="1"/>
</dbReference>
<organism evidence="11 12">
    <name type="scientific">Terricaulis silvestris</name>
    <dbReference type="NCBI Taxonomy" id="2686094"/>
    <lineage>
        <taxon>Bacteria</taxon>
        <taxon>Pseudomonadati</taxon>
        <taxon>Pseudomonadota</taxon>
        <taxon>Alphaproteobacteria</taxon>
        <taxon>Caulobacterales</taxon>
        <taxon>Caulobacteraceae</taxon>
        <taxon>Terricaulis</taxon>
    </lineage>
</organism>
<evidence type="ECO:0000256" key="8">
    <source>
        <dbReference type="ARBA" id="ARBA00048968"/>
    </source>
</evidence>
<evidence type="ECO:0000256" key="2">
    <source>
        <dbReference type="ARBA" id="ARBA00007353"/>
    </source>
</evidence>
<evidence type="ECO:0000313" key="12">
    <source>
        <dbReference type="Proteomes" id="UP000431269"/>
    </source>
</evidence>
<keyword evidence="5" id="KW-0378">Hydrolase</keyword>
<dbReference type="GO" id="GO:0017061">
    <property type="term" value="F:S-methyl-5-thioadenosine phosphorylase activity"/>
    <property type="evidence" value="ECO:0007669"/>
    <property type="project" value="UniProtKB-EC"/>
</dbReference>
<dbReference type="Proteomes" id="UP000431269">
    <property type="component" value="Chromosome"/>
</dbReference>
<sequence>MSAASPPAFHADVLAGVRHGFFGREGGVSRGIYASLNAGTGSDDDVVAVADNRALIAQAMGVEPTHLIGVHQVHSPNAAFVDAPWTGERPQADALVTTVRGLAISVLTADCTPVLLADADTGVIGAAHAGWKGALGGVLESAVALMREHGATRIAAAIGPCIHQRSYEVGPEFEAAFLARDAGFARFFVPGKGDRRLFDLPEFCADRLKQAGVVEIETLPLDTYTEESRLFSHRRSVHRKEPGYGRNCAAIAL</sequence>
<keyword evidence="4" id="KW-0479">Metal-binding</keyword>
<dbReference type="InterPro" id="IPR003730">
    <property type="entry name" value="Cu_polyphenol_OxRdtase"/>
</dbReference>
<evidence type="ECO:0000256" key="6">
    <source>
        <dbReference type="ARBA" id="ARBA00022833"/>
    </source>
</evidence>
<comment type="catalytic activity">
    <reaction evidence="1">
        <text>inosine + phosphate = alpha-D-ribose 1-phosphate + hypoxanthine</text>
        <dbReference type="Rhea" id="RHEA:27646"/>
        <dbReference type="ChEBI" id="CHEBI:17368"/>
        <dbReference type="ChEBI" id="CHEBI:17596"/>
        <dbReference type="ChEBI" id="CHEBI:43474"/>
        <dbReference type="ChEBI" id="CHEBI:57720"/>
        <dbReference type="EC" id="2.4.2.1"/>
    </reaction>
    <physiologicalReaction direction="left-to-right" evidence="1">
        <dbReference type="Rhea" id="RHEA:27647"/>
    </physiologicalReaction>
</comment>
<dbReference type="SUPFAM" id="SSF64438">
    <property type="entry name" value="CNF1/YfiH-like putative cysteine hydrolases"/>
    <property type="match status" value="1"/>
</dbReference>
<evidence type="ECO:0000256" key="9">
    <source>
        <dbReference type="ARBA" id="ARBA00049893"/>
    </source>
</evidence>
<dbReference type="AlphaFoldDB" id="A0A6I6MMI3"/>
<name>A0A6I6MMI3_9CAUL</name>
<comment type="catalytic activity">
    <reaction evidence="9">
        <text>S-methyl-5'-thioadenosine + phosphate = 5-(methylsulfanyl)-alpha-D-ribose 1-phosphate + adenine</text>
        <dbReference type="Rhea" id="RHEA:11852"/>
        <dbReference type="ChEBI" id="CHEBI:16708"/>
        <dbReference type="ChEBI" id="CHEBI:17509"/>
        <dbReference type="ChEBI" id="CHEBI:43474"/>
        <dbReference type="ChEBI" id="CHEBI:58533"/>
        <dbReference type="EC" id="2.4.2.28"/>
    </reaction>
    <physiologicalReaction direction="left-to-right" evidence="9">
        <dbReference type="Rhea" id="RHEA:11853"/>
    </physiologicalReaction>
</comment>
<dbReference type="PANTHER" id="PTHR30616">
    <property type="entry name" value="UNCHARACTERIZED PROTEIN YFIH"/>
    <property type="match status" value="1"/>
</dbReference>
<keyword evidence="3" id="KW-0808">Transferase</keyword>
<reference evidence="12" key="1">
    <citation type="submission" date="2019-12" db="EMBL/GenBank/DDBJ databases">
        <title>Complete genome of Terracaulis silvestris 0127_4.</title>
        <authorList>
            <person name="Vieira S."/>
            <person name="Riedel T."/>
            <person name="Sproer C."/>
            <person name="Pascual J."/>
            <person name="Boedeker C."/>
            <person name="Overmann J."/>
        </authorList>
    </citation>
    <scope>NUCLEOTIDE SEQUENCE [LARGE SCALE GENOMIC DNA]</scope>
    <source>
        <strain evidence="12">0127_4</strain>
    </source>
</reference>
<accession>A0A6I6MMI3</accession>
<dbReference type="KEGG" id="tsv:DSM104635_00990"/>
<evidence type="ECO:0000313" key="11">
    <source>
        <dbReference type="EMBL" id="QGZ94174.1"/>
    </source>
</evidence>
<evidence type="ECO:0000256" key="10">
    <source>
        <dbReference type="RuleBase" id="RU361274"/>
    </source>
</evidence>
<dbReference type="InterPro" id="IPR011324">
    <property type="entry name" value="Cytotoxic_necrot_fac-like_cat"/>
</dbReference>
<dbReference type="GO" id="GO:0005507">
    <property type="term" value="F:copper ion binding"/>
    <property type="evidence" value="ECO:0007669"/>
    <property type="project" value="TreeGrafter"/>
</dbReference>
<protein>
    <recommendedName>
        <fullName evidence="10">Purine nucleoside phosphorylase</fullName>
    </recommendedName>
</protein>
<dbReference type="GO" id="GO:0016787">
    <property type="term" value="F:hydrolase activity"/>
    <property type="evidence" value="ECO:0007669"/>
    <property type="project" value="UniProtKB-KW"/>
</dbReference>
<keyword evidence="6" id="KW-0862">Zinc</keyword>
<dbReference type="Pfam" id="PF02578">
    <property type="entry name" value="Cu-oxidase_4"/>
    <property type="match status" value="1"/>
</dbReference>
<keyword evidence="12" id="KW-1185">Reference proteome</keyword>
<dbReference type="PANTHER" id="PTHR30616:SF2">
    <property type="entry name" value="PURINE NUCLEOSIDE PHOSPHORYLASE LACC1"/>
    <property type="match status" value="1"/>
</dbReference>
<dbReference type="CDD" id="cd16833">
    <property type="entry name" value="YfiH"/>
    <property type="match status" value="1"/>
</dbReference>
<comment type="similarity">
    <text evidence="2 10">Belongs to the purine nucleoside phosphorylase YfiH/LACC1 family.</text>
</comment>
<dbReference type="EMBL" id="CP047045">
    <property type="protein sequence ID" value="QGZ94174.1"/>
    <property type="molecule type" value="Genomic_DNA"/>
</dbReference>
<comment type="catalytic activity">
    <reaction evidence="8">
        <text>adenosine + phosphate = alpha-D-ribose 1-phosphate + adenine</text>
        <dbReference type="Rhea" id="RHEA:27642"/>
        <dbReference type="ChEBI" id="CHEBI:16335"/>
        <dbReference type="ChEBI" id="CHEBI:16708"/>
        <dbReference type="ChEBI" id="CHEBI:43474"/>
        <dbReference type="ChEBI" id="CHEBI:57720"/>
        <dbReference type="EC" id="2.4.2.1"/>
    </reaction>
    <physiologicalReaction direction="left-to-right" evidence="8">
        <dbReference type="Rhea" id="RHEA:27643"/>
    </physiologicalReaction>
</comment>
<proteinExistence type="inferred from homology"/>
<evidence type="ECO:0000256" key="5">
    <source>
        <dbReference type="ARBA" id="ARBA00022801"/>
    </source>
</evidence>